<evidence type="ECO:0000256" key="3">
    <source>
        <dbReference type="ARBA" id="ARBA00022741"/>
    </source>
</evidence>
<keyword evidence="4 10" id="KW-0378">Hydrolase</keyword>
<dbReference type="Gene3D" id="1.10.260.30">
    <property type="entry name" value="Signal recognition particle, SRP54 subunit, M-domain"/>
    <property type="match status" value="1"/>
</dbReference>
<dbReference type="InterPro" id="IPR022941">
    <property type="entry name" value="SRP54"/>
</dbReference>
<dbReference type="PANTHER" id="PTHR11564">
    <property type="entry name" value="SIGNAL RECOGNITION PARTICLE 54K PROTEIN SRP54"/>
    <property type="match status" value="1"/>
</dbReference>
<comment type="subunit">
    <text evidence="10">Part of the signal recognition particle protein translocation system, which is composed of SRP and FtsY. SRP is a ribonucleoprotein composed of Ffh and a 4.5S RNA molecule.</text>
</comment>
<evidence type="ECO:0000256" key="4">
    <source>
        <dbReference type="ARBA" id="ARBA00022801"/>
    </source>
</evidence>
<dbReference type="SMART" id="SM00962">
    <property type="entry name" value="SRP54"/>
    <property type="match status" value="1"/>
</dbReference>
<comment type="catalytic activity">
    <reaction evidence="9 10">
        <text>GTP + H2O = GDP + phosphate + H(+)</text>
        <dbReference type="Rhea" id="RHEA:19669"/>
        <dbReference type="ChEBI" id="CHEBI:15377"/>
        <dbReference type="ChEBI" id="CHEBI:15378"/>
        <dbReference type="ChEBI" id="CHEBI:37565"/>
        <dbReference type="ChEBI" id="CHEBI:43474"/>
        <dbReference type="ChEBI" id="CHEBI:58189"/>
        <dbReference type="EC" id="3.6.5.4"/>
    </reaction>
</comment>
<dbReference type="GO" id="GO:0006614">
    <property type="term" value="P:SRP-dependent cotranslational protein targeting to membrane"/>
    <property type="evidence" value="ECO:0007669"/>
    <property type="project" value="InterPro"/>
</dbReference>
<dbReference type="GO" id="GO:0008312">
    <property type="term" value="F:7S RNA binding"/>
    <property type="evidence" value="ECO:0007669"/>
    <property type="project" value="InterPro"/>
</dbReference>
<dbReference type="Pfam" id="PF02881">
    <property type="entry name" value="SRP54_N"/>
    <property type="match status" value="1"/>
</dbReference>
<proteinExistence type="inferred from homology"/>
<keyword evidence="8 10" id="KW-0687">Ribonucleoprotein</keyword>
<dbReference type="Pfam" id="PF02978">
    <property type="entry name" value="SRP_SPB"/>
    <property type="match status" value="1"/>
</dbReference>
<dbReference type="NCBIfam" id="TIGR00959">
    <property type="entry name" value="ffh"/>
    <property type="match status" value="1"/>
</dbReference>
<evidence type="ECO:0000256" key="5">
    <source>
        <dbReference type="ARBA" id="ARBA00022884"/>
    </source>
</evidence>
<dbReference type="CDD" id="cd18539">
    <property type="entry name" value="SRP_G"/>
    <property type="match status" value="1"/>
</dbReference>
<evidence type="ECO:0000256" key="2">
    <source>
        <dbReference type="ARBA" id="ARBA00005450"/>
    </source>
</evidence>
<dbReference type="GO" id="GO:0005886">
    <property type="term" value="C:plasma membrane"/>
    <property type="evidence" value="ECO:0007669"/>
    <property type="project" value="UniProtKB-SubCell"/>
</dbReference>
<feature type="binding site" evidence="10">
    <location>
        <begin position="246"/>
        <end position="249"/>
    </location>
    <ligand>
        <name>GTP</name>
        <dbReference type="ChEBI" id="CHEBI:37565"/>
    </ligand>
</feature>
<evidence type="ECO:0000256" key="8">
    <source>
        <dbReference type="ARBA" id="ARBA00023274"/>
    </source>
</evidence>
<evidence type="ECO:0000256" key="7">
    <source>
        <dbReference type="ARBA" id="ARBA00023135"/>
    </source>
</evidence>
<dbReference type="HAMAP" id="MF_00306">
    <property type="entry name" value="SRP54"/>
    <property type="match status" value="1"/>
</dbReference>
<protein>
    <recommendedName>
        <fullName evidence="10">Signal recognition particle protein</fullName>
        <ecNumber evidence="10">3.6.5.4</ecNumber>
    </recommendedName>
    <alternativeName>
        <fullName evidence="10">Fifty-four homolog</fullName>
    </alternativeName>
</protein>
<keyword evidence="6 10" id="KW-0342">GTP-binding</keyword>
<dbReference type="InterPro" id="IPR004125">
    <property type="entry name" value="Signal_recog_particle_SRP54_M"/>
</dbReference>
<keyword evidence="10" id="KW-0963">Cytoplasm</keyword>
<evidence type="ECO:0000256" key="1">
    <source>
        <dbReference type="ARBA" id="ARBA00004515"/>
    </source>
</evidence>
<dbReference type="InterPro" id="IPR003593">
    <property type="entry name" value="AAA+_ATPase"/>
</dbReference>
<evidence type="ECO:0000256" key="9">
    <source>
        <dbReference type="ARBA" id="ARBA00048027"/>
    </source>
</evidence>
<dbReference type="InterPro" id="IPR013822">
    <property type="entry name" value="Signal_recog_particl_SRP54_hlx"/>
</dbReference>
<comment type="function">
    <text evidence="10">Involved in targeting and insertion of nascent membrane proteins into the cytoplasmic membrane. Binds to the hydrophobic signal sequence of the ribosome-nascent chain (RNC) as it emerges from the ribosomes. The SRP-RNC complex is then targeted to the cytoplasmic membrane where it interacts with the SRP receptor FtsY. Interaction with FtsY leads to the transfer of the RNC complex to the Sec translocase for insertion into the membrane, the hydrolysis of GTP by both Ffh and FtsY, and the dissociation of the SRP-FtsY complex into the individual components.</text>
</comment>
<dbReference type="GO" id="GO:0005525">
    <property type="term" value="F:GTP binding"/>
    <property type="evidence" value="ECO:0007669"/>
    <property type="project" value="UniProtKB-UniRule"/>
</dbReference>
<dbReference type="SMART" id="SM00963">
    <property type="entry name" value="SRP54_N"/>
    <property type="match status" value="1"/>
</dbReference>
<dbReference type="Gene3D" id="3.40.50.300">
    <property type="entry name" value="P-loop containing nucleotide triphosphate hydrolases"/>
    <property type="match status" value="1"/>
</dbReference>
<dbReference type="SUPFAM" id="SSF47446">
    <property type="entry name" value="Signal peptide-binding domain"/>
    <property type="match status" value="1"/>
</dbReference>
<dbReference type="PANTHER" id="PTHR11564:SF5">
    <property type="entry name" value="SIGNAL RECOGNITION PARTICLE SUBUNIT SRP54"/>
    <property type="match status" value="1"/>
</dbReference>
<dbReference type="SMART" id="SM00382">
    <property type="entry name" value="AAA"/>
    <property type="match status" value="1"/>
</dbReference>
<dbReference type="GO" id="GO:0048500">
    <property type="term" value="C:signal recognition particle"/>
    <property type="evidence" value="ECO:0007669"/>
    <property type="project" value="UniProtKB-UniRule"/>
</dbReference>
<evidence type="ECO:0000256" key="10">
    <source>
        <dbReference type="HAMAP-Rule" id="MF_00306"/>
    </source>
</evidence>
<dbReference type="InterPro" id="IPR036891">
    <property type="entry name" value="Signal_recog_part_SRP54_M_sf"/>
</dbReference>
<dbReference type="AlphaFoldDB" id="A0A212QNL7"/>
<dbReference type="InterPro" id="IPR000897">
    <property type="entry name" value="SRP54_GTPase_dom"/>
</dbReference>
<reference evidence="12 13" key="1">
    <citation type="submission" date="2017-06" db="EMBL/GenBank/DDBJ databases">
        <authorList>
            <person name="Kim H.J."/>
            <person name="Triplett B.A."/>
        </authorList>
    </citation>
    <scope>NUCLEOTIDE SEQUENCE [LARGE SCALE GENOMIC DNA]</scope>
    <source>
        <strain evidence="12 13">B29T1</strain>
    </source>
</reference>
<sequence>MFDNLSTRLGKVFDRLKGKGVLSEGDVGDAMREIRVAMLEADVALPVVKDFIASVREKAVGQEVLRSITPGQMVVKIVNDHLRELLGGATSELKLASPPAVILMVGLQGSGKTTSSAKLAVRLRKDRKKVLLASLDVQRPAAQKQLEVLAQQAQVDSLPIVNGQQPLDITRRALESARREGFDVLILDTAGRLHIDESLMVELLQVRDLAKPHETLLVADALTGQDAVNVASHFHERIAVTGIVLTRLDGDARGGAALSMRQVTGRPIKFVGMGEKLDALEVFHPDRMAGRILGMGDVVSLVEKAAEIVDKDEAERLADKLQRGSFSLEDFKSQLLQVKKMGGMGGIMGKLPGIAKLKAQMGEAKIDEKIIGRQIAIIDSMTKIERRNPKIIDGSRRRRIAKGSGTDVADVNRLLKQHRQMQDMMKQMKKAGGLGNLKNLLSRGGLGGMKLPPGLMPPR</sequence>
<dbReference type="Pfam" id="PF00448">
    <property type="entry name" value="SRP54"/>
    <property type="match status" value="1"/>
</dbReference>
<dbReference type="RefSeq" id="WP_088559973.1">
    <property type="nucleotide sequence ID" value="NZ_FYEH01000002.1"/>
</dbReference>
<dbReference type="InterPro" id="IPR027417">
    <property type="entry name" value="P-loop_NTPase"/>
</dbReference>
<comment type="similarity">
    <text evidence="2 10">Belongs to the GTP-binding SRP family. SRP54 subfamily.</text>
</comment>
<keyword evidence="13" id="KW-1185">Reference proteome</keyword>
<feature type="binding site" evidence="10">
    <location>
        <begin position="188"/>
        <end position="192"/>
    </location>
    <ligand>
        <name>GTP</name>
        <dbReference type="ChEBI" id="CHEBI:37565"/>
    </ligand>
</feature>
<evidence type="ECO:0000259" key="11">
    <source>
        <dbReference type="PROSITE" id="PS00300"/>
    </source>
</evidence>
<organism evidence="12 13">
    <name type="scientific">Arboricoccus pini</name>
    <dbReference type="NCBI Taxonomy" id="1963835"/>
    <lineage>
        <taxon>Bacteria</taxon>
        <taxon>Pseudomonadati</taxon>
        <taxon>Pseudomonadota</taxon>
        <taxon>Alphaproteobacteria</taxon>
        <taxon>Geminicoccales</taxon>
        <taxon>Geminicoccaceae</taxon>
        <taxon>Arboricoccus</taxon>
    </lineage>
</organism>
<evidence type="ECO:0000256" key="6">
    <source>
        <dbReference type="ARBA" id="ARBA00023134"/>
    </source>
</evidence>
<dbReference type="GO" id="GO:0003924">
    <property type="term" value="F:GTPase activity"/>
    <property type="evidence" value="ECO:0007669"/>
    <property type="project" value="UniProtKB-UniRule"/>
</dbReference>
<feature type="binding site" evidence="10">
    <location>
        <begin position="106"/>
        <end position="113"/>
    </location>
    <ligand>
        <name>GTP</name>
        <dbReference type="ChEBI" id="CHEBI:37565"/>
    </ligand>
</feature>
<feature type="domain" description="SRP54-type proteins GTP-binding" evidence="11">
    <location>
        <begin position="267"/>
        <end position="280"/>
    </location>
</feature>
<comment type="domain">
    <text evidence="10">Composed of three domains: the N-terminal N domain, which is responsible for interactions with the ribosome, the central G domain, which binds GTP, and the C-terminal M domain, which binds the RNA and the signal sequence of the RNC.</text>
</comment>
<dbReference type="Proteomes" id="UP000197065">
    <property type="component" value="Unassembled WGS sequence"/>
</dbReference>
<keyword evidence="5 10" id="KW-0694">RNA-binding</keyword>
<evidence type="ECO:0000313" key="13">
    <source>
        <dbReference type="Proteomes" id="UP000197065"/>
    </source>
</evidence>
<keyword evidence="3 10" id="KW-0547">Nucleotide-binding</keyword>
<dbReference type="EC" id="3.6.5.4" evidence="10"/>
<dbReference type="Gene3D" id="1.20.120.140">
    <property type="entry name" value="Signal recognition particle SRP54, nucleotide-binding domain"/>
    <property type="match status" value="1"/>
</dbReference>
<dbReference type="InterPro" id="IPR004780">
    <property type="entry name" value="SRP"/>
</dbReference>
<dbReference type="SUPFAM" id="SSF52540">
    <property type="entry name" value="P-loop containing nucleoside triphosphate hydrolases"/>
    <property type="match status" value="1"/>
</dbReference>
<comment type="subcellular location">
    <subcellularLocation>
        <location evidence="1">Cell inner membrane</location>
        <topology evidence="1">Peripheral membrane protein</topology>
        <orientation evidence="1">Cytoplasmic side</orientation>
    </subcellularLocation>
    <subcellularLocation>
        <location evidence="10">Cytoplasm</location>
    </subcellularLocation>
    <text evidence="10">The SRP-RNC complex is targeted to the cytoplasmic membrane.</text>
</comment>
<dbReference type="EMBL" id="FYEH01000002">
    <property type="protein sequence ID" value="SNB60966.1"/>
    <property type="molecule type" value="Genomic_DNA"/>
</dbReference>
<dbReference type="PROSITE" id="PS00300">
    <property type="entry name" value="SRP54"/>
    <property type="match status" value="1"/>
</dbReference>
<dbReference type="InterPro" id="IPR042101">
    <property type="entry name" value="SRP54_N_sf"/>
</dbReference>
<keyword evidence="7 10" id="KW-0733">Signal recognition particle</keyword>
<gene>
    <name evidence="10" type="primary">ffh</name>
    <name evidence="12" type="ORF">SAMN07250955_10294</name>
</gene>
<accession>A0A212QNL7</accession>
<dbReference type="OrthoDB" id="9804720at2"/>
<name>A0A212QNL7_9PROT</name>
<evidence type="ECO:0000313" key="12">
    <source>
        <dbReference type="EMBL" id="SNB60966.1"/>
    </source>
</evidence>